<dbReference type="Proteomes" id="UP000054495">
    <property type="component" value="Unassembled WGS sequence"/>
</dbReference>
<gene>
    <name evidence="1" type="ORF">ANCCEY_04197</name>
</gene>
<dbReference type="AlphaFoldDB" id="A0A0D6M9X3"/>
<accession>A0A0D6M9X3</accession>
<protein>
    <submittedName>
        <fullName evidence="1">Uncharacterized protein</fullName>
    </submittedName>
</protein>
<dbReference type="EMBL" id="KE124856">
    <property type="protein sequence ID" value="EPB76687.1"/>
    <property type="molecule type" value="Genomic_DNA"/>
</dbReference>
<keyword evidence="2" id="KW-1185">Reference proteome</keyword>
<evidence type="ECO:0000313" key="1">
    <source>
        <dbReference type="EMBL" id="EPB76687.1"/>
    </source>
</evidence>
<name>A0A0D6M9X3_9BILA</name>
<evidence type="ECO:0000313" key="2">
    <source>
        <dbReference type="Proteomes" id="UP000054495"/>
    </source>
</evidence>
<sequence length="223" mass="25655">MGCLPARKASNQCYYAILNILAMKPKHNPLRVGCGVRVGSWRIDMNYPANSTRLGAIRMQNAMMSTTLKLYEAVETLSIALLVDALRIDDRTPFYSEQYPERVVLCHGGTSVLPSHAEIKILKYLGEDTTRECDLRVGIVVPDTMQLYYVHTHRYFCALLDFWLQFNELQEQVAKSKRIYEMGAFTHQIQLTLAVNEHIETDSCTLKLHDSEWCERFTKQGMR</sequence>
<organism evidence="1 2">
    <name type="scientific">Ancylostoma ceylanicum</name>
    <dbReference type="NCBI Taxonomy" id="53326"/>
    <lineage>
        <taxon>Eukaryota</taxon>
        <taxon>Metazoa</taxon>
        <taxon>Ecdysozoa</taxon>
        <taxon>Nematoda</taxon>
        <taxon>Chromadorea</taxon>
        <taxon>Rhabditida</taxon>
        <taxon>Rhabditina</taxon>
        <taxon>Rhabditomorpha</taxon>
        <taxon>Strongyloidea</taxon>
        <taxon>Ancylostomatidae</taxon>
        <taxon>Ancylostomatinae</taxon>
        <taxon>Ancylostoma</taxon>
    </lineage>
</organism>
<proteinExistence type="predicted"/>
<reference evidence="1 2" key="1">
    <citation type="submission" date="2013-05" db="EMBL/GenBank/DDBJ databases">
        <title>Draft genome of the parasitic nematode Anyclostoma ceylanicum.</title>
        <authorList>
            <person name="Mitreva M."/>
        </authorList>
    </citation>
    <scope>NUCLEOTIDE SEQUENCE [LARGE SCALE GENOMIC DNA]</scope>
</reference>